<dbReference type="KEGG" id="hhl:Halha_2159"/>
<dbReference type="RefSeq" id="WP_015327756.1">
    <property type="nucleotide sequence ID" value="NC_019978.1"/>
</dbReference>
<dbReference type="STRING" id="748449.Halha_2159"/>
<dbReference type="InterPro" id="IPR038729">
    <property type="entry name" value="Rad50/SbcC_AAA"/>
</dbReference>
<dbReference type="HOGENOM" id="CLU_024631_1_0_9"/>
<accession>L0K9Q9</accession>
<dbReference type="InterPro" id="IPR027417">
    <property type="entry name" value="P-loop_NTPase"/>
</dbReference>
<gene>
    <name evidence="6" type="ordered locus">Halha_2159</name>
</gene>
<feature type="domain" description="Rad50/SbcC-type AAA" evidence="5">
    <location>
        <begin position="5"/>
        <end position="253"/>
    </location>
</feature>
<evidence type="ECO:0000259" key="5">
    <source>
        <dbReference type="Pfam" id="PF13476"/>
    </source>
</evidence>
<dbReference type="Pfam" id="PF13476">
    <property type="entry name" value="AAA_23"/>
    <property type="match status" value="1"/>
</dbReference>
<dbReference type="AlphaFoldDB" id="L0K9Q9"/>
<proteinExistence type="inferred from homology"/>
<dbReference type="eggNOG" id="COG0419">
    <property type="taxonomic scope" value="Bacteria"/>
</dbReference>
<keyword evidence="7" id="KW-1185">Reference proteome</keyword>
<reference evidence="7" key="1">
    <citation type="submission" date="2012-02" db="EMBL/GenBank/DDBJ databases">
        <title>The complete genome of Halobacteroides halobius DSM 5150.</title>
        <authorList>
            <person name="Lucas S."/>
            <person name="Copeland A."/>
            <person name="Lapidus A."/>
            <person name="Glavina del Rio T."/>
            <person name="Dalin E."/>
            <person name="Tice H."/>
            <person name="Bruce D."/>
            <person name="Goodwin L."/>
            <person name="Pitluck S."/>
            <person name="Peters L."/>
            <person name="Mikhailova N."/>
            <person name="Gu W."/>
            <person name="Kyrpides N."/>
            <person name="Mavromatis K."/>
            <person name="Ivanova N."/>
            <person name="Brettin T."/>
            <person name="Detter J.C."/>
            <person name="Han C."/>
            <person name="Larimer F."/>
            <person name="Land M."/>
            <person name="Hauser L."/>
            <person name="Markowitz V."/>
            <person name="Cheng J.-F."/>
            <person name="Hugenholtz P."/>
            <person name="Woyke T."/>
            <person name="Wu D."/>
            <person name="Tindall B."/>
            <person name="Pomrenke H."/>
            <person name="Brambilla E."/>
            <person name="Klenk H.-P."/>
            <person name="Eisen J.A."/>
        </authorList>
    </citation>
    <scope>NUCLEOTIDE SEQUENCE [LARGE SCALE GENOMIC DNA]</scope>
    <source>
        <strain evidence="7">ATCC 35273 / DSM 5150 / MD-1</strain>
    </source>
</reference>
<dbReference type="PANTHER" id="PTHR32114:SF2">
    <property type="entry name" value="ABC TRANSPORTER ABCH.3"/>
    <property type="match status" value="1"/>
</dbReference>
<organism evidence="6 7">
    <name type="scientific">Halobacteroides halobius (strain ATCC 35273 / DSM 5150 / MD-1)</name>
    <dbReference type="NCBI Taxonomy" id="748449"/>
    <lineage>
        <taxon>Bacteria</taxon>
        <taxon>Bacillati</taxon>
        <taxon>Bacillota</taxon>
        <taxon>Clostridia</taxon>
        <taxon>Halanaerobiales</taxon>
        <taxon>Halobacteroidaceae</taxon>
        <taxon>Halobacteroides</taxon>
    </lineage>
</organism>
<dbReference type="GO" id="GO:0006302">
    <property type="term" value="P:double-strand break repair"/>
    <property type="evidence" value="ECO:0007669"/>
    <property type="project" value="InterPro"/>
</dbReference>
<name>L0K9Q9_HALHC</name>
<dbReference type="OrthoDB" id="9795626at2"/>
<evidence type="ECO:0000256" key="3">
    <source>
        <dbReference type="ARBA" id="ARBA00013368"/>
    </source>
</evidence>
<evidence type="ECO:0000256" key="2">
    <source>
        <dbReference type="ARBA" id="ARBA00011322"/>
    </source>
</evidence>
<comment type="subunit">
    <text evidence="2">Heterodimer of SbcC and SbcD.</text>
</comment>
<dbReference type="PANTHER" id="PTHR32114">
    <property type="entry name" value="ABC TRANSPORTER ABCH.3"/>
    <property type="match status" value="1"/>
</dbReference>
<feature type="coiled-coil region" evidence="4">
    <location>
        <begin position="387"/>
        <end position="518"/>
    </location>
</feature>
<evidence type="ECO:0000256" key="4">
    <source>
        <dbReference type="SAM" id="Coils"/>
    </source>
</evidence>
<dbReference type="Gene3D" id="3.40.50.300">
    <property type="entry name" value="P-loop containing nucleotide triphosphate hydrolases"/>
    <property type="match status" value="2"/>
</dbReference>
<comment type="similarity">
    <text evidence="1">Belongs to the SMC family. SbcC subfamily.</text>
</comment>
<dbReference type="SUPFAM" id="SSF52540">
    <property type="entry name" value="P-loop containing nucleoside triphosphate hydrolases"/>
    <property type="match status" value="2"/>
</dbReference>
<dbReference type="Proteomes" id="UP000010880">
    <property type="component" value="Chromosome"/>
</dbReference>
<keyword evidence="4" id="KW-0175">Coiled coil</keyword>
<sequence length="650" mass="75711">MLVKSITLKNFRQYKGEQKIDFSVDPDKNITVIKGENGAGKTTLLESFSWCLYKKLNLPNKDRLLNTDLANRLKPKDTAELFVKINLEHNNTEYFIKRSEEFMKKDNEDLDRKSRDFNIQMKKNDGTLKDIKRPKREIDNILPDDLSTYFFFDGERIENLSKSNRKGKKDLSEAVKNILGLDILLNAEKHLRKLVKEFESDYNDDNSSQMKSLREELREDRKKEKKYKKLVNTNEEEIEEVKEKIEELTEKIKANASAAEKQKAREQYEDQIESLERDIEALKEDIEKINKDNLPEFIASKLLSLCRDKFDLSELESKGISGIDGSAIDSIIESGRCICGQKIKKGEKHYQKLLEQKKYQPPASLGTIIIQFNDKTEDVKNKGSNFVNSFEEKYKDIERKRDQIENLERKVEEISQELRDAEDVKELEEKKENHEEELEELKDKHTDNLSELKKVKGEIENKEAELDKLALNSTKNTKIAVRKRYANEVKKEILEYYKKKEEEVREKLNAKVSEVFDQLIETNHKIEINDDYTFRVIDIDGEDATSQGQDVITSFAFIGGLIKLAKERHEDIEVTEPYPLIMDAPFAKLSKAHRKNVANVLPEIVEQFILFTVDSQYEGDIEEAIQGQIGKEYELDMKIEDEKYTEVIGG</sequence>
<feature type="coiled-coil region" evidence="4">
    <location>
        <begin position="203"/>
        <end position="292"/>
    </location>
</feature>
<evidence type="ECO:0000313" key="6">
    <source>
        <dbReference type="EMBL" id="AGB42042.1"/>
    </source>
</evidence>
<dbReference type="eggNOG" id="COG1195">
    <property type="taxonomic scope" value="Bacteria"/>
</dbReference>
<dbReference type="EMBL" id="CP003359">
    <property type="protein sequence ID" value="AGB42042.1"/>
    <property type="molecule type" value="Genomic_DNA"/>
</dbReference>
<protein>
    <recommendedName>
        <fullName evidence="3">Nuclease SbcCD subunit C</fullName>
    </recommendedName>
</protein>
<evidence type="ECO:0000313" key="7">
    <source>
        <dbReference type="Proteomes" id="UP000010880"/>
    </source>
</evidence>
<evidence type="ECO:0000256" key="1">
    <source>
        <dbReference type="ARBA" id="ARBA00006930"/>
    </source>
</evidence>
<dbReference type="GO" id="GO:0016887">
    <property type="term" value="F:ATP hydrolysis activity"/>
    <property type="evidence" value="ECO:0007669"/>
    <property type="project" value="InterPro"/>
</dbReference>